<dbReference type="Gene3D" id="3.30.300.90">
    <property type="entry name" value="BolA-like"/>
    <property type="match status" value="1"/>
</dbReference>
<dbReference type="PIRSF" id="PIRSF003113">
    <property type="entry name" value="BolA"/>
    <property type="match status" value="1"/>
</dbReference>
<dbReference type="RefSeq" id="WP_096360219.1">
    <property type="nucleotide sequence ID" value="NZ_AP014879.1"/>
</dbReference>
<accession>A0A1B4XEX1</accession>
<dbReference type="KEGG" id="slim:SCL_1033"/>
<comment type="similarity">
    <text evidence="1">Belongs to the BolA/IbaG family.</text>
</comment>
<dbReference type="Proteomes" id="UP000243180">
    <property type="component" value="Chromosome"/>
</dbReference>
<evidence type="ECO:0000313" key="2">
    <source>
        <dbReference type="EMBL" id="BAV33348.1"/>
    </source>
</evidence>
<dbReference type="PANTHER" id="PTHR46230">
    <property type="match status" value="1"/>
</dbReference>
<dbReference type="SUPFAM" id="SSF82657">
    <property type="entry name" value="BolA-like"/>
    <property type="match status" value="1"/>
</dbReference>
<dbReference type="InterPro" id="IPR002634">
    <property type="entry name" value="BolA"/>
</dbReference>
<organism evidence="2 3">
    <name type="scientific">Sulfuricaulis limicola</name>
    <dbReference type="NCBI Taxonomy" id="1620215"/>
    <lineage>
        <taxon>Bacteria</taxon>
        <taxon>Pseudomonadati</taxon>
        <taxon>Pseudomonadota</taxon>
        <taxon>Gammaproteobacteria</taxon>
        <taxon>Acidiferrobacterales</taxon>
        <taxon>Acidiferrobacteraceae</taxon>
        <taxon>Sulfuricaulis</taxon>
    </lineage>
</organism>
<reference evidence="2 3" key="1">
    <citation type="submission" date="2015-05" db="EMBL/GenBank/DDBJ databases">
        <title>Complete genome sequence of a sulfur-oxidizing gammaproteobacterium strain HA5.</title>
        <authorList>
            <person name="Miura A."/>
            <person name="Kojima H."/>
            <person name="Fukui M."/>
        </authorList>
    </citation>
    <scope>NUCLEOTIDE SEQUENCE [LARGE SCALE GENOMIC DNA]</scope>
    <source>
        <strain evidence="2 3">HA5</strain>
    </source>
</reference>
<name>A0A1B4XEX1_9GAMM</name>
<keyword evidence="2" id="KW-0131">Cell cycle</keyword>
<dbReference type="InterPro" id="IPR036065">
    <property type="entry name" value="BolA-like_sf"/>
</dbReference>
<evidence type="ECO:0000256" key="1">
    <source>
        <dbReference type="RuleBase" id="RU003860"/>
    </source>
</evidence>
<protein>
    <submittedName>
        <fullName evidence="2">Cell division protein BolA</fullName>
    </submittedName>
</protein>
<dbReference type="AlphaFoldDB" id="A0A1B4XEX1"/>
<keyword evidence="3" id="KW-1185">Reference proteome</keyword>
<dbReference type="OrthoDB" id="9801469at2"/>
<sequence>MSRATLIENRLREVFAPSKIEIRDDSHRHAGHEGAKGGGGHFSVTIVAPQFQGRSSVQRHQMIYQALGEMMKKEIHALSIQAFAPDEV</sequence>
<keyword evidence="2" id="KW-0132">Cell division</keyword>
<dbReference type="InParanoid" id="A0A1B4XEX1"/>
<dbReference type="GO" id="GO:0016226">
    <property type="term" value="P:iron-sulfur cluster assembly"/>
    <property type="evidence" value="ECO:0007669"/>
    <property type="project" value="TreeGrafter"/>
</dbReference>
<dbReference type="PANTHER" id="PTHR46230:SF7">
    <property type="entry name" value="BOLA-LIKE PROTEIN 1"/>
    <property type="match status" value="1"/>
</dbReference>
<dbReference type="GO" id="GO:0051301">
    <property type="term" value="P:cell division"/>
    <property type="evidence" value="ECO:0007669"/>
    <property type="project" value="UniProtKB-KW"/>
</dbReference>
<dbReference type="Pfam" id="PF01722">
    <property type="entry name" value="BolA"/>
    <property type="match status" value="1"/>
</dbReference>
<evidence type="ECO:0000313" key="3">
    <source>
        <dbReference type="Proteomes" id="UP000243180"/>
    </source>
</evidence>
<dbReference type="FunCoup" id="A0A1B4XEX1">
    <property type="interactions" value="378"/>
</dbReference>
<dbReference type="EMBL" id="AP014879">
    <property type="protein sequence ID" value="BAV33348.1"/>
    <property type="molecule type" value="Genomic_DNA"/>
</dbReference>
<gene>
    <name evidence="2" type="ORF">SCL_1033</name>
</gene>
<proteinExistence type="inferred from homology"/>